<dbReference type="Proteomes" id="UP000306196">
    <property type="component" value="Unassembled WGS sequence"/>
</dbReference>
<dbReference type="InterPro" id="IPR050312">
    <property type="entry name" value="IolE/XylAMocC-like"/>
</dbReference>
<dbReference type="OrthoDB" id="9798407at2"/>
<proteinExistence type="predicted"/>
<keyword evidence="3" id="KW-0413">Isomerase</keyword>
<keyword evidence="1" id="KW-0175">Coiled coil</keyword>
<organism evidence="3 4">
    <name type="scientific">Phragmitibacter flavus</name>
    <dbReference type="NCBI Taxonomy" id="2576071"/>
    <lineage>
        <taxon>Bacteria</taxon>
        <taxon>Pseudomonadati</taxon>
        <taxon>Verrucomicrobiota</taxon>
        <taxon>Verrucomicrobiia</taxon>
        <taxon>Verrucomicrobiales</taxon>
        <taxon>Verrucomicrobiaceae</taxon>
        <taxon>Phragmitibacter</taxon>
    </lineage>
</organism>
<name>A0A5R8KJ36_9BACT</name>
<dbReference type="AlphaFoldDB" id="A0A5R8KJ36"/>
<feature type="domain" description="Xylose isomerase-like TIM barrel" evidence="2">
    <location>
        <begin position="55"/>
        <end position="290"/>
    </location>
</feature>
<comment type="caution">
    <text evidence="3">The sequence shown here is derived from an EMBL/GenBank/DDBJ whole genome shotgun (WGS) entry which is preliminary data.</text>
</comment>
<dbReference type="PANTHER" id="PTHR12110">
    <property type="entry name" value="HYDROXYPYRUVATE ISOMERASE"/>
    <property type="match status" value="1"/>
</dbReference>
<dbReference type="InterPro" id="IPR013022">
    <property type="entry name" value="Xyl_isomerase-like_TIM-brl"/>
</dbReference>
<protein>
    <submittedName>
        <fullName evidence="3">Sugar phosphate isomerase/epimerase</fullName>
    </submittedName>
</protein>
<evidence type="ECO:0000313" key="3">
    <source>
        <dbReference type="EMBL" id="TLD72336.1"/>
    </source>
</evidence>
<evidence type="ECO:0000259" key="2">
    <source>
        <dbReference type="Pfam" id="PF01261"/>
    </source>
</evidence>
<reference evidence="3 4" key="1">
    <citation type="submission" date="2019-05" db="EMBL/GenBank/DDBJ databases">
        <title>Verrucobacter flavum gen. nov., sp. nov. a new member of the family Verrucomicrobiaceae.</title>
        <authorList>
            <person name="Szuroczki S."/>
            <person name="Abbaszade G."/>
            <person name="Szabo A."/>
            <person name="Felfoldi T."/>
            <person name="Schumann P."/>
            <person name="Boka K."/>
            <person name="Keki Z."/>
            <person name="Toumi M."/>
            <person name="Toth E."/>
        </authorList>
    </citation>
    <scope>NUCLEOTIDE SEQUENCE [LARGE SCALE GENOMIC DNA]</scope>
    <source>
        <strain evidence="3 4">MG-N-17</strain>
    </source>
</reference>
<accession>A0A5R8KJ36</accession>
<gene>
    <name evidence="3" type="ORF">FEM03_02985</name>
</gene>
<evidence type="ECO:0000256" key="1">
    <source>
        <dbReference type="SAM" id="Coils"/>
    </source>
</evidence>
<sequence>MNRRYFVRSVVASVLASVPASRLLALEAGKQYVGDIGLQLYTLRDPLKADLMGTLKAVAEAGYKQVELFGFPDAEALLKGAKDVGLKVNSSHFQWDSAVSPKDDSFSDFLKIVEKAKEAGLTHLVVPYLQDQYRDSLDAYKKVAENLNKAAVKAKEAGVVLSYHNHAFEFKPFEGGKTGFDVFVEEFDAAQFELDLFWVKVGGLEPAELIGKLAGRVSQVHLKDLKEGIEVPNFGSLPKDAFKELGNGVIATEPLLAAAEKAGVKHAHVEQDQSPDPVASVKESIKYLKTL</sequence>
<dbReference type="Pfam" id="PF01261">
    <property type="entry name" value="AP_endonuc_2"/>
    <property type="match status" value="1"/>
</dbReference>
<dbReference type="SUPFAM" id="SSF51658">
    <property type="entry name" value="Xylose isomerase-like"/>
    <property type="match status" value="1"/>
</dbReference>
<feature type="coiled-coil region" evidence="1">
    <location>
        <begin position="130"/>
        <end position="157"/>
    </location>
</feature>
<dbReference type="PANTHER" id="PTHR12110:SF41">
    <property type="entry name" value="INOSOSE DEHYDRATASE"/>
    <property type="match status" value="1"/>
</dbReference>
<dbReference type="InterPro" id="IPR036237">
    <property type="entry name" value="Xyl_isomerase-like_sf"/>
</dbReference>
<evidence type="ECO:0000313" key="4">
    <source>
        <dbReference type="Proteomes" id="UP000306196"/>
    </source>
</evidence>
<keyword evidence="4" id="KW-1185">Reference proteome</keyword>
<dbReference type="Gene3D" id="3.20.20.150">
    <property type="entry name" value="Divalent-metal-dependent TIM barrel enzymes"/>
    <property type="match status" value="1"/>
</dbReference>
<dbReference type="EMBL" id="VAUV01000002">
    <property type="protein sequence ID" value="TLD72336.1"/>
    <property type="molecule type" value="Genomic_DNA"/>
</dbReference>
<dbReference type="GO" id="GO:0016853">
    <property type="term" value="F:isomerase activity"/>
    <property type="evidence" value="ECO:0007669"/>
    <property type="project" value="UniProtKB-KW"/>
</dbReference>
<dbReference type="RefSeq" id="WP_138084692.1">
    <property type="nucleotide sequence ID" value="NZ_VAUV01000002.1"/>
</dbReference>